<dbReference type="Proteomes" id="UP001324185">
    <property type="component" value="Chromosome"/>
</dbReference>
<dbReference type="SMART" id="SM00257">
    <property type="entry name" value="LysM"/>
    <property type="match status" value="1"/>
</dbReference>
<dbReference type="InterPro" id="IPR021731">
    <property type="entry name" value="AMIN_dom"/>
</dbReference>
<dbReference type="SMART" id="SM00646">
    <property type="entry name" value="Ami_3"/>
    <property type="match status" value="1"/>
</dbReference>
<reference evidence="7 8" key="1">
    <citation type="submission" date="2023-11" db="EMBL/GenBank/DDBJ databases">
        <title>MicrobeMod: A computational toolkit for identifying prokaryotic methylation and restriction-modification with nanopore sequencing.</title>
        <authorList>
            <person name="Crits-Christoph A."/>
            <person name="Kang S.C."/>
            <person name="Lee H."/>
            <person name="Ostrov N."/>
        </authorList>
    </citation>
    <scope>NUCLEOTIDE SEQUENCE [LARGE SCALE GENOMIC DNA]</scope>
    <source>
        <strain evidence="7 8">DSMZ 16071</strain>
    </source>
</reference>
<accession>A0ABZ0X3L9</accession>
<dbReference type="Gene3D" id="3.40.630.40">
    <property type="entry name" value="Zn-dependent exopeptidases"/>
    <property type="match status" value="1"/>
</dbReference>
<dbReference type="EC" id="3.5.1.28" evidence="3"/>
<dbReference type="Pfam" id="PF01476">
    <property type="entry name" value="LysM"/>
    <property type="match status" value="1"/>
</dbReference>
<dbReference type="PANTHER" id="PTHR30404:SF6">
    <property type="entry name" value="N-ACETYLMURAMOYL-L-ALANINE AMIDASE AMIB"/>
    <property type="match status" value="1"/>
</dbReference>
<organism evidence="7 8">
    <name type="scientific">Kangiella aquimarina</name>
    <dbReference type="NCBI Taxonomy" id="261965"/>
    <lineage>
        <taxon>Bacteria</taxon>
        <taxon>Pseudomonadati</taxon>
        <taxon>Pseudomonadota</taxon>
        <taxon>Gammaproteobacteria</taxon>
        <taxon>Kangiellales</taxon>
        <taxon>Kangiellaceae</taxon>
        <taxon>Kangiella</taxon>
    </lineage>
</organism>
<dbReference type="InterPro" id="IPR036779">
    <property type="entry name" value="LysM_dom_sf"/>
</dbReference>
<dbReference type="SUPFAM" id="SSF53187">
    <property type="entry name" value="Zn-dependent exopeptidases"/>
    <property type="match status" value="1"/>
</dbReference>
<keyword evidence="5" id="KW-0961">Cell wall biogenesis/degradation</keyword>
<name>A0ABZ0X3L9_9GAMM</name>
<evidence type="ECO:0000256" key="3">
    <source>
        <dbReference type="ARBA" id="ARBA00011901"/>
    </source>
</evidence>
<dbReference type="GO" id="GO:0008745">
    <property type="term" value="F:N-acetylmuramoyl-L-alanine amidase activity"/>
    <property type="evidence" value="ECO:0007669"/>
    <property type="project" value="UniProtKB-EC"/>
</dbReference>
<evidence type="ECO:0000259" key="6">
    <source>
        <dbReference type="PROSITE" id="PS51782"/>
    </source>
</evidence>
<dbReference type="InterPro" id="IPR018392">
    <property type="entry name" value="LysM"/>
</dbReference>
<dbReference type="InterPro" id="IPR050695">
    <property type="entry name" value="N-acetylmuramoyl_amidase_3"/>
</dbReference>
<comment type="catalytic activity">
    <reaction evidence="1">
        <text>Hydrolyzes the link between N-acetylmuramoyl residues and L-amino acid residues in certain cell-wall glycopeptides.</text>
        <dbReference type="EC" id="3.5.1.28"/>
    </reaction>
</comment>
<protein>
    <recommendedName>
        <fullName evidence="3">N-acetylmuramoyl-L-alanine amidase</fullName>
        <ecNumber evidence="3">3.5.1.28</ecNumber>
    </recommendedName>
</protein>
<proteinExistence type="inferred from homology"/>
<dbReference type="Gene3D" id="3.10.350.10">
    <property type="entry name" value="LysM domain"/>
    <property type="match status" value="1"/>
</dbReference>
<dbReference type="PANTHER" id="PTHR30404">
    <property type="entry name" value="N-ACETYLMURAMOYL-L-ALANINE AMIDASE"/>
    <property type="match status" value="1"/>
</dbReference>
<keyword evidence="4 7" id="KW-0378">Hydrolase</keyword>
<evidence type="ECO:0000256" key="5">
    <source>
        <dbReference type="ARBA" id="ARBA00023316"/>
    </source>
</evidence>
<dbReference type="InterPro" id="IPR002508">
    <property type="entry name" value="MurNAc-LAA_cat"/>
</dbReference>
<dbReference type="Gene3D" id="2.60.40.3500">
    <property type="match status" value="1"/>
</dbReference>
<feature type="domain" description="LysM" evidence="6">
    <location>
        <begin position="399"/>
        <end position="442"/>
    </location>
</feature>
<dbReference type="SUPFAM" id="SSF54106">
    <property type="entry name" value="LysM domain"/>
    <property type="match status" value="1"/>
</dbReference>
<evidence type="ECO:0000313" key="7">
    <source>
        <dbReference type="EMBL" id="WQG85191.1"/>
    </source>
</evidence>
<dbReference type="CDD" id="cd02696">
    <property type="entry name" value="MurNAc-LAA"/>
    <property type="match status" value="1"/>
</dbReference>
<comment type="similarity">
    <text evidence="2">Belongs to the N-acetylmuramoyl-L-alanine amidase 3 family.</text>
</comment>
<dbReference type="Pfam" id="PF11741">
    <property type="entry name" value="AMIN"/>
    <property type="match status" value="1"/>
</dbReference>
<dbReference type="RefSeq" id="WP_228127093.1">
    <property type="nucleotide sequence ID" value="NZ_CP140158.1"/>
</dbReference>
<dbReference type="PROSITE" id="PS51782">
    <property type="entry name" value="LYSM"/>
    <property type="match status" value="1"/>
</dbReference>
<evidence type="ECO:0000256" key="2">
    <source>
        <dbReference type="ARBA" id="ARBA00010860"/>
    </source>
</evidence>
<dbReference type="EMBL" id="CP140158">
    <property type="protein sequence ID" value="WQG85191.1"/>
    <property type="molecule type" value="Genomic_DNA"/>
</dbReference>
<keyword evidence="8" id="KW-1185">Reference proteome</keyword>
<gene>
    <name evidence="7" type="ORF">SR900_12040</name>
</gene>
<evidence type="ECO:0000256" key="4">
    <source>
        <dbReference type="ARBA" id="ARBA00022801"/>
    </source>
</evidence>
<sequence length="446" mass="49628">MTKYNDMMRKWLTITLSILMLTLGISIAQASVIQSMRFWQSPESTRVVLDLSSPVTHEISILENPHRIVVDIPGANVNVDLNRLEIQSDLVKRVRKSSPPRDGVLRLVLDLNKAAKPKSFSLKPYQEYGDRLVIDLFDESREEVQPPVAAQGSDRDIVVAVDAGHGGEDPGAIGGRGTKEKDIVLALSKELVKELNKVEGIKAFLTRTGDYYLPHRKRTDLARLQRADLFVSVHADGFKSPRAKGASVWVLNLHGAKSEVARWMQMQEEKSELLGGVDSSVVLSNYDNSVKSVLLDLQMENSITESTKVANIVHGAMSKVVPKMHKKHVEENSLLVLKNPDIPSILVELGFITNPEEEALMKTSSYRQKLARGVGDGIVDYFKQHAPDGTLFAARYRQNIYHVQRGDSLIKVARRFNVSVRDLKSANQLSTNVVKIGQKLVIPTAE</sequence>
<evidence type="ECO:0000256" key="1">
    <source>
        <dbReference type="ARBA" id="ARBA00001561"/>
    </source>
</evidence>
<evidence type="ECO:0000313" key="8">
    <source>
        <dbReference type="Proteomes" id="UP001324185"/>
    </source>
</evidence>
<dbReference type="Pfam" id="PF01520">
    <property type="entry name" value="Amidase_3"/>
    <property type="match status" value="1"/>
</dbReference>